<comment type="similarity">
    <text evidence="2">Belongs to the PBP/GOBP family.</text>
</comment>
<dbReference type="PANTHER" id="PTHR11857:SF43">
    <property type="entry name" value="GEO07291P1-RELATED"/>
    <property type="match status" value="1"/>
</dbReference>
<dbReference type="SUPFAM" id="SSF47565">
    <property type="entry name" value="Insect pheromone/odorant-binding proteins"/>
    <property type="match status" value="1"/>
</dbReference>
<reference evidence="8" key="1">
    <citation type="journal article" date="2023" name="G3 (Bethesda)">
        <title>Whole genome assemblies of Zophobas morio and Tenebrio molitor.</title>
        <authorList>
            <person name="Kaur S."/>
            <person name="Stinson S.A."/>
            <person name="diCenzo G.C."/>
        </authorList>
    </citation>
    <scope>NUCLEOTIDE SEQUENCE</scope>
    <source>
        <strain evidence="8">QUZm001</strain>
    </source>
</reference>
<accession>A0AA38M9H2</accession>
<dbReference type="GO" id="GO:0005549">
    <property type="term" value="F:odorant binding"/>
    <property type="evidence" value="ECO:0007669"/>
    <property type="project" value="InterPro"/>
</dbReference>
<dbReference type="SMART" id="SM00708">
    <property type="entry name" value="PhBP"/>
    <property type="match status" value="1"/>
</dbReference>
<dbReference type="GO" id="GO:0005615">
    <property type="term" value="C:extracellular space"/>
    <property type="evidence" value="ECO:0007669"/>
    <property type="project" value="TreeGrafter"/>
</dbReference>
<dbReference type="EMBL" id="JALNTZ010000006">
    <property type="protein sequence ID" value="KAJ3648069.1"/>
    <property type="molecule type" value="Genomic_DNA"/>
</dbReference>
<evidence type="ECO:0000256" key="2">
    <source>
        <dbReference type="ARBA" id="ARBA00008098"/>
    </source>
</evidence>
<dbReference type="Proteomes" id="UP001168821">
    <property type="component" value="Unassembled WGS sequence"/>
</dbReference>
<evidence type="ECO:0000256" key="3">
    <source>
        <dbReference type="ARBA" id="ARBA00022525"/>
    </source>
</evidence>
<evidence type="ECO:0000256" key="1">
    <source>
        <dbReference type="ARBA" id="ARBA00004613"/>
    </source>
</evidence>
<comment type="caution">
    <text evidence="8">The sequence shown here is derived from an EMBL/GenBank/DDBJ whole genome shotgun (WGS) entry which is preliminary data.</text>
</comment>
<dbReference type="GO" id="GO:0007608">
    <property type="term" value="P:sensory perception of smell"/>
    <property type="evidence" value="ECO:0007669"/>
    <property type="project" value="TreeGrafter"/>
</dbReference>
<evidence type="ECO:0000313" key="9">
    <source>
        <dbReference type="Proteomes" id="UP001168821"/>
    </source>
</evidence>
<name>A0AA38M9H2_9CUCU</name>
<keyword evidence="5" id="KW-0325">Glycoprotein</keyword>
<dbReference type="Pfam" id="PF01395">
    <property type="entry name" value="PBP_GOBP"/>
    <property type="match status" value="1"/>
</dbReference>
<dbReference type="Gene3D" id="1.10.238.20">
    <property type="entry name" value="Pheromone/general odorant binding protein domain"/>
    <property type="match status" value="1"/>
</dbReference>
<evidence type="ECO:0000256" key="7">
    <source>
        <dbReference type="SAM" id="SignalP"/>
    </source>
</evidence>
<gene>
    <name evidence="8" type="ORF">Zmor_019905</name>
</gene>
<comment type="subcellular location">
    <subcellularLocation>
        <location evidence="1">Secreted</location>
    </subcellularLocation>
</comment>
<evidence type="ECO:0000256" key="5">
    <source>
        <dbReference type="ARBA" id="ARBA00023180"/>
    </source>
</evidence>
<evidence type="ECO:0000313" key="8">
    <source>
        <dbReference type="EMBL" id="KAJ3648069.1"/>
    </source>
</evidence>
<dbReference type="InterPro" id="IPR006170">
    <property type="entry name" value="PBP/GOBP"/>
</dbReference>
<feature type="chain" id="PRO_5041442642" evidence="7">
    <location>
        <begin position="17"/>
        <end position="129"/>
    </location>
</feature>
<evidence type="ECO:0000256" key="4">
    <source>
        <dbReference type="ARBA" id="ARBA00022729"/>
    </source>
</evidence>
<keyword evidence="9" id="KW-1185">Reference proteome</keyword>
<dbReference type="InterPro" id="IPR036728">
    <property type="entry name" value="PBP_GOBP_sf"/>
</dbReference>
<sequence>MKFLLCLVFVPLIVTAQLLTTEKQWTDECRAETGVSIEALDQVRHNDFCITDDKIDAFILCFGKKSGVFNASGDVDVEKLKAKLKTIVNNEDQVNEVIAKCVDKKETKEERAFRAFKCVRRSYPEFKAL</sequence>
<dbReference type="AlphaFoldDB" id="A0AA38M9H2"/>
<feature type="signal peptide" evidence="7">
    <location>
        <begin position="1"/>
        <end position="16"/>
    </location>
</feature>
<keyword evidence="4 7" id="KW-0732">Signal</keyword>
<protein>
    <submittedName>
        <fullName evidence="8">Uncharacterized protein</fullName>
    </submittedName>
</protein>
<dbReference type="PANTHER" id="PTHR11857">
    <property type="entry name" value="ODORANT BINDING PROTEIN-RELATED"/>
    <property type="match status" value="1"/>
</dbReference>
<comment type="function">
    <text evidence="6">May be a carrier protein for lipids.</text>
</comment>
<evidence type="ECO:0000256" key="6">
    <source>
        <dbReference type="ARBA" id="ARBA00056866"/>
    </source>
</evidence>
<proteinExistence type="inferred from homology"/>
<dbReference type="FunFam" id="1.10.238.20:FF:000001">
    <property type="entry name" value="General odorant-binding protein lush"/>
    <property type="match status" value="1"/>
</dbReference>
<dbReference type="CDD" id="cd23992">
    <property type="entry name" value="PBP_GOBP"/>
    <property type="match status" value="1"/>
</dbReference>
<organism evidence="8 9">
    <name type="scientific">Zophobas morio</name>
    <dbReference type="NCBI Taxonomy" id="2755281"/>
    <lineage>
        <taxon>Eukaryota</taxon>
        <taxon>Metazoa</taxon>
        <taxon>Ecdysozoa</taxon>
        <taxon>Arthropoda</taxon>
        <taxon>Hexapoda</taxon>
        <taxon>Insecta</taxon>
        <taxon>Pterygota</taxon>
        <taxon>Neoptera</taxon>
        <taxon>Endopterygota</taxon>
        <taxon>Coleoptera</taxon>
        <taxon>Polyphaga</taxon>
        <taxon>Cucujiformia</taxon>
        <taxon>Tenebrionidae</taxon>
        <taxon>Zophobas</taxon>
    </lineage>
</organism>
<keyword evidence="3" id="KW-0964">Secreted</keyword>